<evidence type="ECO:0000259" key="1">
    <source>
        <dbReference type="Pfam" id="PF09690"/>
    </source>
</evidence>
<evidence type="ECO:0000313" key="3">
    <source>
        <dbReference type="Proteomes" id="UP000195879"/>
    </source>
</evidence>
<dbReference type="Pfam" id="PF09690">
    <property type="entry name" value="PYST-C1"/>
    <property type="match status" value="1"/>
</dbReference>
<protein>
    <submittedName>
        <fullName evidence="2">Plasmodium yoelii subtelomeric region (PYST-C1), putative</fullName>
    </submittedName>
</protein>
<accession>A0A1D3RSM7</accession>
<evidence type="ECO:0000313" key="2">
    <source>
        <dbReference type="EMBL" id="SCN59269.1"/>
    </source>
</evidence>
<dbReference type="Proteomes" id="UP000195879">
    <property type="component" value="Chromosome 8"/>
</dbReference>
<dbReference type="EMBL" id="LT608202">
    <property type="protein sequence ID" value="SCN59269.1"/>
    <property type="molecule type" value="Genomic_DNA"/>
</dbReference>
<name>A0A1D3RSM7_PLACE</name>
<gene>
    <name evidence="2" type="ORF">PCHDK_000145300</name>
</gene>
<dbReference type="InterPro" id="IPR006488">
    <property type="entry name" value="PYST-C1_N"/>
</dbReference>
<reference evidence="2 3" key="1">
    <citation type="submission" date="2016-08" db="EMBL/GenBank/DDBJ databases">
        <authorList>
            <consortium name="Pathogen Informatics"/>
        </authorList>
    </citation>
    <scope>NUCLEOTIDE SEQUENCE [LARGE SCALE GENOMIC DNA]</scope>
    <source>
        <strain evidence="2 3">DK</strain>
    </source>
</reference>
<proteinExistence type="predicted"/>
<dbReference type="AlphaFoldDB" id="A0A1D3RSM7"/>
<feature type="domain" description="PYST-C1-like N-terminal" evidence="1">
    <location>
        <begin position="27"/>
        <end position="78"/>
    </location>
</feature>
<organism evidence="2 3">
    <name type="scientific">Plasmodium chabaudi adami</name>
    <dbReference type="NCBI Taxonomy" id="5826"/>
    <lineage>
        <taxon>Eukaryota</taxon>
        <taxon>Sar</taxon>
        <taxon>Alveolata</taxon>
        <taxon>Apicomplexa</taxon>
        <taxon>Aconoidasida</taxon>
        <taxon>Haemosporida</taxon>
        <taxon>Plasmodiidae</taxon>
        <taxon>Plasmodium</taxon>
        <taxon>Plasmodium (Vinckeia)</taxon>
    </lineage>
</organism>
<sequence>MNKRIFSLVCIVWYGLLTVSIHCSEHKVSGLRNKFFRAIKKISRSKEKNGIEFKCEPHLNNNNNNGSKYDETKKDKKNVYYQMSGRYGYWSCCC</sequence>
<dbReference type="OrthoDB" id="373231at2759"/>
<dbReference type="NCBIfam" id="TIGR01601">
    <property type="entry name" value="PYST-C1"/>
    <property type="match status" value="1"/>
</dbReference>